<organism evidence="1 2">
    <name type="scientific">Propioniciclava flava</name>
    <dbReference type="NCBI Taxonomy" id="2072026"/>
    <lineage>
        <taxon>Bacteria</taxon>
        <taxon>Bacillati</taxon>
        <taxon>Actinomycetota</taxon>
        <taxon>Actinomycetes</taxon>
        <taxon>Propionibacteriales</taxon>
        <taxon>Propionibacteriaceae</taxon>
        <taxon>Propioniciclava</taxon>
    </lineage>
</organism>
<dbReference type="NCBIfam" id="TIGR03624">
    <property type="entry name" value="putative hydrolase"/>
    <property type="match status" value="1"/>
</dbReference>
<comment type="caution">
    <text evidence="1">The sequence shown here is derived from an EMBL/GenBank/DDBJ whole genome shotgun (WGS) entry which is preliminary data.</text>
</comment>
<dbReference type="PANTHER" id="PTHR39420">
    <property type="match status" value="1"/>
</dbReference>
<keyword evidence="1" id="KW-0378">Hydrolase</keyword>
<evidence type="ECO:0000313" key="2">
    <source>
        <dbReference type="Proteomes" id="UP000290624"/>
    </source>
</evidence>
<dbReference type="GO" id="GO:0016787">
    <property type="term" value="F:hydrolase activity"/>
    <property type="evidence" value="ECO:0007669"/>
    <property type="project" value="UniProtKB-KW"/>
</dbReference>
<dbReference type="Proteomes" id="UP000290624">
    <property type="component" value="Unassembled WGS sequence"/>
</dbReference>
<reference evidence="1 2" key="1">
    <citation type="submission" date="2018-01" db="EMBL/GenBank/DDBJ databases">
        <title>Lactibacter flavus gen. nov., sp. nov., a novel bacterium of the family Propionibacteriaceae isolated from raw milk and dairy products.</title>
        <authorList>
            <person name="Wenning M."/>
            <person name="Breitenwieser F."/>
            <person name="Huptas C."/>
            <person name="von Neubeck M."/>
            <person name="Busse H.-J."/>
            <person name="Scherer S."/>
        </authorList>
    </citation>
    <scope>NUCLEOTIDE SEQUENCE [LARGE SCALE GENOMIC DNA]</scope>
    <source>
        <strain evidence="1 2">VG341</strain>
    </source>
</reference>
<sequence length="476" mass="50828">MSASSWREYYLPAPSRPPPACLVPHNGGTREGRSIMATGDDPNPMEEFLRQFGITPGPDGTFDINQLVGPLQQAFAQFSQQMSAAGDGDGLNWTLVKDVARKTAAAAGPDPTPSAAQAASIRDAVALADLWLDDHLAMDRIATAPAAWSRAEWVEQTMGTWERLTGPVSSSLAGAVAGLMDRPEPEFAGMAAMMEPMMRTAAAGMLAAHVGQGIGKLGTEVVSTSDLGFPLTDRPVVALLPTNVAAFAEGSDAPLSDVRIYLALRETARQRLFGQVTWLGPQMLALIEKYARELTLDSAAFEEAIEAQMSGGLSAERIEEFGNQLAGKLFTPVLTAEQRDVLGRLETLVALVEGWVDDVVTQAGAAYVPRAAALKELVRRRRASGAESALTSLLNLELRPRRIRDAANLWAAVRASRGVEGRDAVWAHPDLVPTGADLDDPLGFAENGHLSSAADDDLDAQLARLLDEERGKDEDV</sequence>
<gene>
    <name evidence="1" type="ORF">C1706_00410</name>
</gene>
<protein>
    <submittedName>
        <fullName evidence="1">Hydrolase</fullName>
    </submittedName>
</protein>
<dbReference type="InterPro" id="IPR018766">
    <property type="entry name" value="Zinicin_2"/>
</dbReference>
<keyword evidence="2" id="KW-1185">Reference proteome</keyword>
<dbReference type="Gene3D" id="1.20.150.30">
    <property type="entry name" value="Zincin-like metallopeptidase, N-terminal domain"/>
    <property type="match status" value="1"/>
</dbReference>
<dbReference type="InterPro" id="IPR042271">
    <property type="entry name" value="Zinicin_2_N"/>
</dbReference>
<dbReference type="AlphaFoldDB" id="A0A4Q2EIT6"/>
<accession>A0A4Q2EIT6</accession>
<dbReference type="SUPFAM" id="SSF55486">
    <property type="entry name" value="Metalloproteases ('zincins'), catalytic domain"/>
    <property type="match status" value="1"/>
</dbReference>
<dbReference type="OrthoDB" id="8478472at2"/>
<dbReference type="PANTHER" id="PTHR39420:SF2">
    <property type="entry name" value="HYDROLASE"/>
    <property type="match status" value="1"/>
</dbReference>
<evidence type="ECO:0000313" key="1">
    <source>
        <dbReference type="EMBL" id="RXW33269.1"/>
    </source>
</evidence>
<dbReference type="Pfam" id="PF10103">
    <property type="entry name" value="Zincin_2"/>
    <property type="match status" value="1"/>
</dbReference>
<name>A0A4Q2EIT6_9ACTN</name>
<proteinExistence type="predicted"/>
<dbReference type="EMBL" id="PPCV01000001">
    <property type="protein sequence ID" value="RXW33269.1"/>
    <property type="molecule type" value="Genomic_DNA"/>
</dbReference>